<name>A0AAW9Q5Z0_9BURK</name>
<feature type="transmembrane region" description="Helical" evidence="9">
    <location>
        <begin position="70"/>
        <end position="89"/>
    </location>
</feature>
<feature type="domain" description="Tripartite ATP-independent periplasmic transporters DctQ component" evidence="10">
    <location>
        <begin position="46"/>
        <end position="175"/>
    </location>
</feature>
<keyword evidence="3" id="KW-1003">Cell membrane</keyword>
<dbReference type="EMBL" id="JAZIBG010000031">
    <property type="protein sequence ID" value="MEF7615403.1"/>
    <property type="molecule type" value="Genomic_DNA"/>
</dbReference>
<dbReference type="InterPro" id="IPR007387">
    <property type="entry name" value="TRAP_DctQ"/>
</dbReference>
<comment type="similarity">
    <text evidence="8 9">Belongs to the TRAP transporter small permease family.</text>
</comment>
<evidence type="ECO:0000313" key="11">
    <source>
        <dbReference type="EMBL" id="MEF7615403.1"/>
    </source>
</evidence>
<dbReference type="AlphaFoldDB" id="A0AAW9Q5Z0"/>
<dbReference type="GO" id="GO:0022857">
    <property type="term" value="F:transmembrane transporter activity"/>
    <property type="evidence" value="ECO:0007669"/>
    <property type="project" value="UniProtKB-UniRule"/>
</dbReference>
<evidence type="ECO:0000256" key="6">
    <source>
        <dbReference type="ARBA" id="ARBA00022989"/>
    </source>
</evidence>
<organism evidence="11 12">
    <name type="scientific">Aquincola agrisoli</name>
    <dbReference type="NCBI Taxonomy" id="3119538"/>
    <lineage>
        <taxon>Bacteria</taxon>
        <taxon>Pseudomonadati</taxon>
        <taxon>Pseudomonadota</taxon>
        <taxon>Betaproteobacteria</taxon>
        <taxon>Burkholderiales</taxon>
        <taxon>Sphaerotilaceae</taxon>
        <taxon>Aquincola</taxon>
    </lineage>
</organism>
<keyword evidence="2 9" id="KW-0813">Transport</keyword>
<evidence type="ECO:0000256" key="9">
    <source>
        <dbReference type="RuleBase" id="RU369079"/>
    </source>
</evidence>
<proteinExistence type="inferred from homology"/>
<evidence type="ECO:0000256" key="3">
    <source>
        <dbReference type="ARBA" id="ARBA00022475"/>
    </source>
</evidence>
<evidence type="ECO:0000256" key="4">
    <source>
        <dbReference type="ARBA" id="ARBA00022519"/>
    </source>
</evidence>
<dbReference type="Proteomes" id="UP001336250">
    <property type="component" value="Unassembled WGS sequence"/>
</dbReference>
<keyword evidence="12" id="KW-1185">Reference proteome</keyword>
<keyword evidence="7 9" id="KW-0472">Membrane</keyword>
<evidence type="ECO:0000256" key="2">
    <source>
        <dbReference type="ARBA" id="ARBA00022448"/>
    </source>
</evidence>
<comment type="subunit">
    <text evidence="9">The complex comprises the extracytoplasmic solute receptor protein and the two transmembrane proteins.</text>
</comment>
<dbReference type="PANTHER" id="PTHR35011">
    <property type="entry name" value="2,3-DIKETO-L-GULONATE TRAP TRANSPORTER SMALL PERMEASE PROTEIN YIAM"/>
    <property type="match status" value="1"/>
</dbReference>
<evidence type="ECO:0000256" key="7">
    <source>
        <dbReference type="ARBA" id="ARBA00023136"/>
    </source>
</evidence>
<keyword evidence="4 9" id="KW-0997">Cell inner membrane</keyword>
<accession>A0AAW9Q5Z0</accession>
<evidence type="ECO:0000256" key="5">
    <source>
        <dbReference type="ARBA" id="ARBA00022692"/>
    </source>
</evidence>
<feature type="transmembrane region" description="Helical" evidence="9">
    <location>
        <begin position="153"/>
        <end position="173"/>
    </location>
</feature>
<comment type="subcellular location">
    <subcellularLocation>
        <location evidence="1 9">Cell inner membrane</location>
        <topology evidence="1 9">Multi-pass membrane protein</topology>
    </subcellularLocation>
</comment>
<evidence type="ECO:0000256" key="1">
    <source>
        <dbReference type="ARBA" id="ARBA00004429"/>
    </source>
</evidence>
<sequence>MSHETDPTRVAEVADALGLQDEASLAPPKVPLALEDWLAVLIMGALCLITFANVLVRYLTDQSFAWTEEISIFLMIVLTLVGGCAAVARDRHIKIEYFLDVGSAQRRRRLMRFGALCSAVFFLFLAVLSVRLVWDEYRYEETTPAIGLPKWWFSIWLPVLSLAIAGRALGVFLRQRLAGDAGPGAGEGGR</sequence>
<feature type="transmembrane region" description="Helical" evidence="9">
    <location>
        <begin position="110"/>
        <end position="133"/>
    </location>
</feature>
<feature type="transmembrane region" description="Helical" evidence="9">
    <location>
        <begin position="37"/>
        <end position="58"/>
    </location>
</feature>
<keyword evidence="6 9" id="KW-1133">Transmembrane helix</keyword>
<protein>
    <recommendedName>
        <fullName evidence="9">TRAP transporter small permease protein</fullName>
    </recommendedName>
</protein>
<dbReference type="RefSeq" id="WP_332290657.1">
    <property type="nucleotide sequence ID" value="NZ_JAZIBG010000031.1"/>
</dbReference>
<evidence type="ECO:0000313" key="12">
    <source>
        <dbReference type="Proteomes" id="UP001336250"/>
    </source>
</evidence>
<reference evidence="11 12" key="1">
    <citation type="submission" date="2024-02" db="EMBL/GenBank/DDBJ databases">
        <title>Genome sequence of Aquincola sp. MAHUQ-54.</title>
        <authorList>
            <person name="Huq M.A."/>
        </authorList>
    </citation>
    <scope>NUCLEOTIDE SEQUENCE [LARGE SCALE GENOMIC DNA]</scope>
    <source>
        <strain evidence="11 12">MAHUQ-54</strain>
    </source>
</reference>
<evidence type="ECO:0000256" key="8">
    <source>
        <dbReference type="ARBA" id="ARBA00038436"/>
    </source>
</evidence>
<dbReference type="InterPro" id="IPR055348">
    <property type="entry name" value="DctQ"/>
</dbReference>
<gene>
    <name evidence="11" type="ORF">V4F39_15900</name>
</gene>
<comment type="function">
    <text evidence="9">Part of the tripartite ATP-independent periplasmic (TRAP) transport system.</text>
</comment>
<dbReference type="GO" id="GO:0005886">
    <property type="term" value="C:plasma membrane"/>
    <property type="evidence" value="ECO:0007669"/>
    <property type="project" value="UniProtKB-SubCell"/>
</dbReference>
<comment type="caution">
    <text evidence="11">The sequence shown here is derived from an EMBL/GenBank/DDBJ whole genome shotgun (WGS) entry which is preliminary data.</text>
</comment>
<keyword evidence="5 9" id="KW-0812">Transmembrane</keyword>
<evidence type="ECO:0000259" key="10">
    <source>
        <dbReference type="Pfam" id="PF04290"/>
    </source>
</evidence>
<dbReference type="Pfam" id="PF04290">
    <property type="entry name" value="DctQ"/>
    <property type="match status" value="1"/>
</dbReference>